<evidence type="ECO:0000256" key="3">
    <source>
        <dbReference type="ARBA" id="ARBA00022840"/>
    </source>
</evidence>
<keyword evidence="2 5" id="KW-0547">Nucleotide-binding</keyword>
<keyword evidence="8" id="KW-1185">Reference proteome</keyword>
<dbReference type="PANTHER" id="PTHR10695:SF46">
    <property type="entry name" value="BIFUNCTIONAL COENZYME A SYNTHASE-RELATED"/>
    <property type="match status" value="1"/>
</dbReference>
<evidence type="ECO:0000256" key="4">
    <source>
        <dbReference type="ARBA" id="ARBA00022993"/>
    </source>
</evidence>
<evidence type="ECO:0000256" key="5">
    <source>
        <dbReference type="HAMAP-Rule" id="MF_00376"/>
    </source>
</evidence>
<dbReference type="GO" id="GO:0004140">
    <property type="term" value="F:dephospho-CoA kinase activity"/>
    <property type="evidence" value="ECO:0007669"/>
    <property type="project" value="UniProtKB-UniRule"/>
</dbReference>
<dbReference type="CDD" id="cd02022">
    <property type="entry name" value="DPCK"/>
    <property type="match status" value="1"/>
</dbReference>
<sequence length="194" mass="21015">MIVLCLTGSIGMGKTTTSHMFAAEGAPVHSADAVVHQLYAGKAAPLIEAAFPETVVNGVVDREQLSARVLDDPKALKRLEAIVHPLVRAEEEAFLEAARQRSARLAVLDVPLLFETGADSRCDRIVVVTAPPEVQRERVLSRPGMTEAKLEAILARQMPDEEKRARADFIVDTGNGMEAARLAVKAIVKRCRAL</sequence>
<gene>
    <name evidence="5" type="primary">coaE</name>
    <name evidence="7" type="ORF">GTW51_16940</name>
</gene>
<dbReference type="Proteomes" id="UP000476332">
    <property type="component" value="Unassembled WGS sequence"/>
</dbReference>
<dbReference type="SUPFAM" id="SSF52540">
    <property type="entry name" value="P-loop containing nucleoside triphosphate hydrolases"/>
    <property type="match status" value="1"/>
</dbReference>
<dbReference type="GO" id="GO:0005524">
    <property type="term" value="F:ATP binding"/>
    <property type="evidence" value="ECO:0007669"/>
    <property type="project" value="UniProtKB-UniRule"/>
</dbReference>
<name>A0A6L9MLM3_9HYPH</name>
<dbReference type="NCBIfam" id="TIGR00152">
    <property type="entry name" value="dephospho-CoA kinase"/>
    <property type="match status" value="1"/>
</dbReference>
<evidence type="ECO:0000313" key="8">
    <source>
        <dbReference type="Proteomes" id="UP000476332"/>
    </source>
</evidence>
<proteinExistence type="inferred from homology"/>
<comment type="pathway">
    <text evidence="5">Cofactor biosynthesis; coenzyme A biosynthesis; CoA from (R)-pantothenate: step 5/5.</text>
</comment>
<keyword evidence="4 5" id="KW-0173">Coenzyme A biosynthesis</keyword>
<evidence type="ECO:0000313" key="7">
    <source>
        <dbReference type="EMBL" id="NDV88390.1"/>
    </source>
</evidence>
<evidence type="ECO:0000256" key="6">
    <source>
        <dbReference type="NCBIfam" id="TIGR00152"/>
    </source>
</evidence>
<dbReference type="RefSeq" id="WP_163045223.1">
    <property type="nucleotide sequence ID" value="NZ_JAAAMJ010000015.1"/>
</dbReference>
<dbReference type="GO" id="GO:0015937">
    <property type="term" value="P:coenzyme A biosynthetic process"/>
    <property type="evidence" value="ECO:0007669"/>
    <property type="project" value="UniProtKB-UniRule"/>
</dbReference>
<dbReference type="AlphaFoldDB" id="A0A6L9MLM3"/>
<keyword evidence="5" id="KW-0963">Cytoplasm</keyword>
<comment type="caution">
    <text evidence="7">The sequence shown here is derived from an EMBL/GenBank/DDBJ whole genome shotgun (WGS) entry which is preliminary data.</text>
</comment>
<dbReference type="GO" id="GO:0005737">
    <property type="term" value="C:cytoplasm"/>
    <property type="evidence" value="ECO:0007669"/>
    <property type="project" value="UniProtKB-SubCell"/>
</dbReference>
<comment type="function">
    <text evidence="5">Catalyzes the phosphorylation of the 3'-hydroxyl group of dephosphocoenzyme A to form coenzyme A.</text>
</comment>
<protein>
    <recommendedName>
        <fullName evidence="5 6">Dephospho-CoA kinase</fullName>
        <ecNumber evidence="5 6">2.7.1.24</ecNumber>
    </recommendedName>
    <alternativeName>
        <fullName evidence="5">Dephosphocoenzyme A kinase</fullName>
    </alternativeName>
</protein>
<evidence type="ECO:0000256" key="1">
    <source>
        <dbReference type="ARBA" id="ARBA00009018"/>
    </source>
</evidence>
<feature type="binding site" evidence="5">
    <location>
        <begin position="11"/>
        <end position="16"/>
    </location>
    <ligand>
        <name>ATP</name>
        <dbReference type="ChEBI" id="CHEBI:30616"/>
    </ligand>
</feature>
<keyword evidence="3 5" id="KW-0067">ATP-binding</keyword>
<dbReference type="PANTHER" id="PTHR10695">
    <property type="entry name" value="DEPHOSPHO-COA KINASE-RELATED"/>
    <property type="match status" value="1"/>
</dbReference>
<reference evidence="7 8" key="1">
    <citation type="submission" date="2020-01" db="EMBL/GenBank/DDBJ databases">
        <title>Genomes of bacteria type strains.</title>
        <authorList>
            <person name="Chen J."/>
            <person name="Zhu S."/>
            <person name="Chen J."/>
        </authorList>
    </citation>
    <scope>NUCLEOTIDE SEQUENCE [LARGE SCALE GENOMIC DNA]</scope>
    <source>
        <strain evidence="7 8">KCTC 52919</strain>
    </source>
</reference>
<dbReference type="InterPro" id="IPR001977">
    <property type="entry name" value="Depp_CoAkinase"/>
</dbReference>
<comment type="similarity">
    <text evidence="1 5">Belongs to the CoaE family.</text>
</comment>
<dbReference type="PROSITE" id="PS51219">
    <property type="entry name" value="DPCK"/>
    <property type="match status" value="1"/>
</dbReference>
<dbReference type="Gene3D" id="3.40.50.300">
    <property type="entry name" value="P-loop containing nucleotide triphosphate hydrolases"/>
    <property type="match status" value="1"/>
</dbReference>
<comment type="subcellular location">
    <subcellularLocation>
        <location evidence="5">Cytoplasm</location>
    </subcellularLocation>
</comment>
<dbReference type="InterPro" id="IPR027417">
    <property type="entry name" value="P-loop_NTPase"/>
</dbReference>
<dbReference type="HAMAP" id="MF_00376">
    <property type="entry name" value="Dephospho_CoA_kinase"/>
    <property type="match status" value="1"/>
</dbReference>
<dbReference type="Pfam" id="PF01121">
    <property type="entry name" value="CoaE"/>
    <property type="match status" value="1"/>
</dbReference>
<dbReference type="UniPathway" id="UPA00241">
    <property type="reaction ID" value="UER00356"/>
</dbReference>
<organism evidence="7 8">
    <name type="scientific">Aurantimonas aggregata</name>
    <dbReference type="NCBI Taxonomy" id="2047720"/>
    <lineage>
        <taxon>Bacteria</taxon>
        <taxon>Pseudomonadati</taxon>
        <taxon>Pseudomonadota</taxon>
        <taxon>Alphaproteobacteria</taxon>
        <taxon>Hyphomicrobiales</taxon>
        <taxon>Aurantimonadaceae</taxon>
        <taxon>Aurantimonas</taxon>
    </lineage>
</organism>
<accession>A0A6L9MLM3</accession>
<keyword evidence="5 7" id="KW-0808">Transferase</keyword>
<keyword evidence="5 7" id="KW-0418">Kinase</keyword>
<dbReference type="EC" id="2.7.1.24" evidence="5 6"/>
<comment type="catalytic activity">
    <reaction evidence="5">
        <text>3'-dephospho-CoA + ATP = ADP + CoA + H(+)</text>
        <dbReference type="Rhea" id="RHEA:18245"/>
        <dbReference type="ChEBI" id="CHEBI:15378"/>
        <dbReference type="ChEBI" id="CHEBI:30616"/>
        <dbReference type="ChEBI" id="CHEBI:57287"/>
        <dbReference type="ChEBI" id="CHEBI:57328"/>
        <dbReference type="ChEBI" id="CHEBI:456216"/>
        <dbReference type="EC" id="2.7.1.24"/>
    </reaction>
</comment>
<dbReference type="EMBL" id="JAAAMJ010000015">
    <property type="protein sequence ID" value="NDV88390.1"/>
    <property type="molecule type" value="Genomic_DNA"/>
</dbReference>
<evidence type="ECO:0000256" key="2">
    <source>
        <dbReference type="ARBA" id="ARBA00022741"/>
    </source>
</evidence>